<dbReference type="Proteomes" id="UP001601303">
    <property type="component" value="Unassembled WGS sequence"/>
</dbReference>
<accession>A0ABW6LZA9</accession>
<feature type="transmembrane region" description="Helical" evidence="2">
    <location>
        <begin position="71"/>
        <end position="86"/>
    </location>
</feature>
<feature type="compositionally biased region" description="Basic and acidic residues" evidence="1">
    <location>
        <begin position="270"/>
        <end position="284"/>
    </location>
</feature>
<evidence type="ECO:0000313" key="4">
    <source>
        <dbReference type="Proteomes" id="UP001601303"/>
    </source>
</evidence>
<proteinExistence type="predicted"/>
<evidence type="ECO:0000313" key="3">
    <source>
        <dbReference type="EMBL" id="MFE9597905.1"/>
    </source>
</evidence>
<gene>
    <name evidence="3" type="ORF">ACFYNQ_04915</name>
</gene>
<feature type="transmembrane region" description="Helical" evidence="2">
    <location>
        <begin position="169"/>
        <end position="187"/>
    </location>
</feature>
<reference evidence="3 4" key="1">
    <citation type="submission" date="2024-10" db="EMBL/GenBank/DDBJ databases">
        <title>The Natural Products Discovery Center: Release of the First 8490 Sequenced Strains for Exploring Actinobacteria Biosynthetic Diversity.</title>
        <authorList>
            <person name="Kalkreuter E."/>
            <person name="Kautsar S.A."/>
            <person name="Yang D."/>
            <person name="Bader C.D."/>
            <person name="Teijaro C.N."/>
            <person name="Fluegel L."/>
            <person name="Davis C.M."/>
            <person name="Simpson J.R."/>
            <person name="Lauterbach L."/>
            <person name="Steele A.D."/>
            <person name="Gui C."/>
            <person name="Meng S."/>
            <person name="Li G."/>
            <person name="Viehrig K."/>
            <person name="Ye F."/>
            <person name="Su P."/>
            <person name="Kiefer A.F."/>
            <person name="Nichols A."/>
            <person name="Cepeda A.J."/>
            <person name="Yan W."/>
            <person name="Fan B."/>
            <person name="Jiang Y."/>
            <person name="Adhikari A."/>
            <person name="Zheng C.-J."/>
            <person name="Schuster L."/>
            <person name="Cowan T.M."/>
            <person name="Smanski M.J."/>
            <person name="Chevrette M.G."/>
            <person name="De Carvalho L.P.S."/>
            <person name="Shen B."/>
        </authorList>
    </citation>
    <scope>NUCLEOTIDE SEQUENCE [LARGE SCALE GENOMIC DNA]</scope>
    <source>
        <strain evidence="3 4">NPDC006488</strain>
    </source>
</reference>
<feature type="transmembrane region" description="Helical" evidence="2">
    <location>
        <begin position="114"/>
        <end position="132"/>
    </location>
</feature>
<feature type="transmembrane region" description="Helical" evidence="2">
    <location>
        <begin position="91"/>
        <end position="108"/>
    </location>
</feature>
<evidence type="ECO:0000256" key="2">
    <source>
        <dbReference type="SAM" id="Phobius"/>
    </source>
</evidence>
<keyword evidence="2" id="KW-0472">Membrane</keyword>
<keyword evidence="2" id="KW-1133">Transmembrane helix</keyword>
<comment type="caution">
    <text evidence="3">The sequence shown here is derived from an EMBL/GenBank/DDBJ whole genome shotgun (WGS) entry which is preliminary data.</text>
</comment>
<feature type="transmembrane region" description="Helical" evidence="2">
    <location>
        <begin position="416"/>
        <end position="434"/>
    </location>
</feature>
<feature type="transmembrane region" description="Helical" evidence="2">
    <location>
        <begin position="440"/>
        <end position="459"/>
    </location>
</feature>
<dbReference type="RefSeq" id="WP_388102783.1">
    <property type="nucleotide sequence ID" value="NZ_JBIAHM010000001.1"/>
</dbReference>
<organism evidence="3 4">
    <name type="scientific">Streptomyces hokutonensis</name>
    <dbReference type="NCBI Taxonomy" id="1306990"/>
    <lineage>
        <taxon>Bacteria</taxon>
        <taxon>Bacillati</taxon>
        <taxon>Actinomycetota</taxon>
        <taxon>Actinomycetes</taxon>
        <taxon>Kitasatosporales</taxon>
        <taxon>Streptomycetaceae</taxon>
        <taxon>Streptomyces</taxon>
    </lineage>
</organism>
<feature type="transmembrane region" description="Helical" evidence="2">
    <location>
        <begin position="47"/>
        <end position="65"/>
    </location>
</feature>
<keyword evidence="4" id="KW-1185">Reference proteome</keyword>
<name>A0ABW6LZA9_9ACTN</name>
<evidence type="ECO:0000256" key="1">
    <source>
        <dbReference type="SAM" id="MobiDB-lite"/>
    </source>
</evidence>
<dbReference type="EMBL" id="JBIAHM010000001">
    <property type="protein sequence ID" value="MFE9597905.1"/>
    <property type="molecule type" value="Genomic_DNA"/>
</dbReference>
<sequence length="581" mass="63429">MDTNVRELSRLPASAIPDGTVSWRGEQVRRWTRALPPRRMSVRLRLVHVKLAVLSGWLAAAALLYYGGLPPILAAVLPLQAIWVLWRPEIVWYSAAVLFVAVVGYASWPPHASWWVLGGVVLPALVLSVPPAEYRTRASARQQEAALAASEGVTARLPDADRPVRRGRFLIRAGALLLVPGAALTALTPLAPHAEDRRVAAMTGVLVIGLGLTVLLSGVQGRRRAHALREAPAPVLRVLVRETAHGDTEVLAADDRAALRPLFRVAVSDPDNRADRTDTTDRTSHAGQDPENPETSEDPDDIDALLNTLDDALTDGPVAERSGPLREAVLYGTPYDGAEILLVGAAPKPGGRPVTQWSTGPVRPLSESGVRRRLVREKRAAVRAARNDGRHAELVAAVAARSAEPVPVRRWRAGPVDWLATFLMAQCGVWLYWAVTHESLWHHVLLLLVGLGGATRIPVKLSWRITADRTGIWLNGLLRPRHIPWDDLRSARREGFDLKLRWRGGDSWVVAAPHSARLQRARGRIHPYDALAAELSAMIADPALRPTGESGEQERGRPLWPYAALLAVGWAALVAVRQGWL</sequence>
<feature type="region of interest" description="Disordered" evidence="1">
    <location>
        <begin position="269"/>
        <end position="302"/>
    </location>
</feature>
<feature type="transmembrane region" description="Helical" evidence="2">
    <location>
        <begin position="199"/>
        <end position="219"/>
    </location>
</feature>
<protein>
    <recommendedName>
        <fullName evidence="5">PH domain-containing protein</fullName>
    </recommendedName>
</protein>
<keyword evidence="2" id="KW-0812">Transmembrane</keyword>
<feature type="compositionally biased region" description="Acidic residues" evidence="1">
    <location>
        <begin position="291"/>
        <end position="302"/>
    </location>
</feature>
<evidence type="ECO:0008006" key="5">
    <source>
        <dbReference type="Google" id="ProtNLM"/>
    </source>
</evidence>